<feature type="region of interest" description="Disordered" evidence="5">
    <location>
        <begin position="1"/>
        <end position="102"/>
    </location>
</feature>
<dbReference type="OrthoDB" id="4966970at2"/>
<evidence type="ECO:0000256" key="4">
    <source>
        <dbReference type="ARBA" id="ARBA00023136"/>
    </source>
</evidence>
<organism evidence="7 8">
    <name type="scientific">Agrococcus carbonis</name>
    <dbReference type="NCBI Taxonomy" id="684552"/>
    <lineage>
        <taxon>Bacteria</taxon>
        <taxon>Bacillati</taxon>
        <taxon>Actinomycetota</taxon>
        <taxon>Actinomycetes</taxon>
        <taxon>Micrococcales</taxon>
        <taxon>Microbacteriaceae</taxon>
        <taxon>Agrococcus</taxon>
    </lineage>
</organism>
<dbReference type="RefSeq" id="WP_092666138.1">
    <property type="nucleotide sequence ID" value="NZ_LT629734.1"/>
</dbReference>
<dbReference type="Pfam" id="PF05154">
    <property type="entry name" value="TM2"/>
    <property type="match status" value="1"/>
</dbReference>
<proteinExistence type="predicted"/>
<feature type="compositionally biased region" description="Basic and acidic residues" evidence="5">
    <location>
        <begin position="9"/>
        <end position="18"/>
    </location>
</feature>
<gene>
    <name evidence="7" type="ORF">SAMN04489719_1171</name>
</gene>
<evidence type="ECO:0000313" key="8">
    <source>
        <dbReference type="Proteomes" id="UP000199649"/>
    </source>
</evidence>
<reference evidence="8" key="1">
    <citation type="submission" date="2016-10" db="EMBL/GenBank/DDBJ databases">
        <authorList>
            <person name="Varghese N."/>
            <person name="Submissions S."/>
        </authorList>
    </citation>
    <scope>NUCLEOTIDE SEQUENCE [LARGE SCALE GENOMIC DNA]</scope>
    <source>
        <strain evidence="8">DSM 22965</strain>
    </source>
</reference>
<dbReference type="AlphaFoldDB" id="A0A1H1N5H2"/>
<name>A0A1H1N5H2_9MICO</name>
<dbReference type="GO" id="GO:0016020">
    <property type="term" value="C:membrane"/>
    <property type="evidence" value="ECO:0007669"/>
    <property type="project" value="UniProtKB-SubCell"/>
</dbReference>
<keyword evidence="4" id="KW-0472">Membrane</keyword>
<evidence type="ECO:0000256" key="2">
    <source>
        <dbReference type="ARBA" id="ARBA00022692"/>
    </source>
</evidence>
<dbReference type="EMBL" id="LT629734">
    <property type="protein sequence ID" value="SDR93975.1"/>
    <property type="molecule type" value="Genomic_DNA"/>
</dbReference>
<evidence type="ECO:0000256" key="5">
    <source>
        <dbReference type="SAM" id="MobiDB-lite"/>
    </source>
</evidence>
<feature type="domain" description="TM2" evidence="6">
    <location>
        <begin position="107"/>
        <end position="143"/>
    </location>
</feature>
<evidence type="ECO:0000256" key="3">
    <source>
        <dbReference type="ARBA" id="ARBA00022989"/>
    </source>
</evidence>
<evidence type="ECO:0000259" key="6">
    <source>
        <dbReference type="Pfam" id="PF05154"/>
    </source>
</evidence>
<protein>
    <submittedName>
        <fullName evidence="7">TM2 domain-containing protein</fullName>
    </submittedName>
</protein>
<dbReference type="Proteomes" id="UP000199649">
    <property type="component" value="Chromosome I"/>
</dbReference>
<accession>A0A1H1N5H2</accession>
<keyword evidence="3" id="KW-1133">Transmembrane helix</keyword>
<comment type="subcellular location">
    <subcellularLocation>
        <location evidence="1">Membrane</location>
        <topology evidence="1">Multi-pass membrane protein</topology>
    </subcellularLocation>
</comment>
<sequence length="188" mass="20164">MPATPTEPGWHDDPEGRRRWWTGTHWGAYAPWADADEPEGSQRPPQQRPTLDRSLTFDPTAGGRASRALGEQPERPTGPLPRPAAGGSSPAPIRPDREAAAAGRSRRLVTATVLLLTLGLLGGHRYYLGRIGSGIAQMMLSFGAAAALVVLQDEGSSRLLLAAVPVAALGWWVVDLIRIRSIVRRSPA</sequence>
<keyword evidence="8" id="KW-1185">Reference proteome</keyword>
<dbReference type="InterPro" id="IPR007829">
    <property type="entry name" value="TM2"/>
</dbReference>
<keyword evidence="2" id="KW-0812">Transmembrane</keyword>
<dbReference type="STRING" id="684552.SAMN04489719_1171"/>
<evidence type="ECO:0000256" key="1">
    <source>
        <dbReference type="ARBA" id="ARBA00004141"/>
    </source>
</evidence>
<evidence type="ECO:0000313" key="7">
    <source>
        <dbReference type="EMBL" id="SDR93975.1"/>
    </source>
</evidence>